<name>A0ACC0XXI8_9ROSI</name>
<dbReference type="EMBL" id="CM047745">
    <property type="protein sequence ID" value="KAJ0025411.1"/>
    <property type="molecule type" value="Genomic_DNA"/>
</dbReference>
<dbReference type="Proteomes" id="UP001163603">
    <property type="component" value="Chromosome 10"/>
</dbReference>
<evidence type="ECO:0000313" key="2">
    <source>
        <dbReference type="Proteomes" id="UP001163603"/>
    </source>
</evidence>
<gene>
    <name evidence="1" type="ORF">Pint_08013</name>
</gene>
<evidence type="ECO:0000313" key="1">
    <source>
        <dbReference type="EMBL" id="KAJ0025411.1"/>
    </source>
</evidence>
<reference evidence="2" key="1">
    <citation type="journal article" date="2023" name="G3 (Bethesda)">
        <title>Genome assembly and association tests identify interacting loci associated with vigor, precocity, and sex in interspecific pistachio rootstocks.</title>
        <authorList>
            <person name="Palmer W."/>
            <person name="Jacygrad E."/>
            <person name="Sagayaradj S."/>
            <person name="Cavanaugh K."/>
            <person name="Han R."/>
            <person name="Bertier L."/>
            <person name="Beede B."/>
            <person name="Kafkas S."/>
            <person name="Golino D."/>
            <person name="Preece J."/>
            <person name="Michelmore R."/>
        </authorList>
    </citation>
    <scope>NUCLEOTIDE SEQUENCE [LARGE SCALE GENOMIC DNA]</scope>
</reference>
<keyword evidence="2" id="KW-1185">Reference proteome</keyword>
<sequence>MASQQPSQVQTTETKNLTVAQINVARRIKQALGAIQALEQRNTIRLMGVEIAISDEAGKGSSSSTSKPDEGYENVEKNLKELNLK</sequence>
<comment type="caution">
    <text evidence="1">The sequence shown here is derived from an EMBL/GenBank/DDBJ whole genome shotgun (WGS) entry which is preliminary data.</text>
</comment>
<proteinExistence type="predicted"/>
<protein>
    <submittedName>
        <fullName evidence="1">Uncharacterized protein</fullName>
    </submittedName>
</protein>
<accession>A0ACC0XXI8</accession>
<organism evidence="1 2">
    <name type="scientific">Pistacia integerrima</name>
    <dbReference type="NCBI Taxonomy" id="434235"/>
    <lineage>
        <taxon>Eukaryota</taxon>
        <taxon>Viridiplantae</taxon>
        <taxon>Streptophyta</taxon>
        <taxon>Embryophyta</taxon>
        <taxon>Tracheophyta</taxon>
        <taxon>Spermatophyta</taxon>
        <taxon>Magnoliopsida</taxon>
        <taxon>eudicotyledons</taxon>
        <taxon>Gunneridae</taxon>
        <taxon>Pentapetalae</taxon>
        <taxon>rosids</taxon>
        <taxon>malvids</taxon>
        <taxon>Sapindales</taxon>
        <taxon>Anacardiaceae</taxon>
        <taxon>Pistacia</taxon>
    </lineage>
</organism>